<dbReference type="PANTHER" id="PTHR42685:SF19">
    <property type="entry name" value="POSSIBLE OXIDOREDUCTASE"/>
    <property type="match status" value="1"/>
</dbReference>
<dbReference type="PANTHER" id="PTHR42685">
    <property type="entry name" value="GERANYLGERANYL DIPHOSPHATE REDUCTASE"/>
    <property type="match status" value="1"/>
</dbReference>
<gene>
    <name evidence="2" type="ORF">G3I66_43945</name>
</gene>
<dbReference type="Proteomes" id="UP000475666">
    <property type="component" value="Unassembled WGS sequence"/>
</dbReference>
<sequence>MSARHDLVIVGGGPAGLATALHAARAGLDTVVVEPRPAPVDKACGEGLMP</sequence>
<dbReference type="Pfam" id="PF01266">
    <property type="entry name" value="DAO"/>
    <property type="match status" value="1"/>
</dbReference>
<dbReference type="SUPFAM" id="SSF51905">
    <property type="entry name" value="FAD/NAD(P)-binding domain"/>
    <property type="match status" value="1"/>
</dbReference>
<reference evidence="2 3" key="1">
    <citation type="submission" date="2020-01" db="EMBL/GenBank/DDBJ databases">
        <title>Insect and environment-associated Actinomycetes.</title>
        <authorList>
            <person name="Currrie C."/>
            <person name="Chevrette M."/>
            <person name="Carlson C."/>
            <person name="Stubbendieck R."/>
            <person name="Wendt-Pienkowski E."/>
        </authorList>
    </citation>
    <scope>NUCLEOTIDE SEQUENCE [LARGE SCALE GENOMIC DNA]</scope>
    <source>
        <strain evidence="2 3">SID7739</strain>
    </source>
</reference>
<dbReference type="Gene3D" id="3.50.50.60">
    <property type="entry name" value="FAD/NAD(P)-binding domain"/>
    <property type="match status" value="1"/>
</dbReference>
<name>A0A6G3TUR7_9ACTN</name>
<evidence type="ECO:0000259" key="1">
    <source>
        <dbReference type="Pfam" id="PF01266"/>
    </source>
</evidence>
<dbReference type="InterPro" id="IPR036188">
    <property type="entry name" value="FAD/NAD-bd_sf"/>
</dbReference>
<dbReference type="InterPro" id="IPR006076">
    <property type="entry name" value="FAD-dep_OxRdtase"/>
</dbReference>
<dbReference type="RefSeq" id="WP_164279804.1">
    <property type="nucleotide sequence ID" value="NZ_JAAGMQ010001289.1"/>
</dbReference>
<dbReference type="InterPro" id="IPR050407">
    <property type="entry name" value="Geranylgeranyl_reductase"/>
</dbReference>
<evidence type="ECO:0000313" key="2">
    <source>
        <dbReference type="EMBL" id="NEC40038.1"/>
    </source>
</evidence>
<feature type="domain" description="FAD dependent oxidoreductase" evidence="1">
    <location>
        <begin position="6"/>
        <end position="39"/>
    </location>
</feature>
<feature type="non-terminal residue" evidence="2">
    <location>
        <position position="50"/>
    </location>
</feature>
<dbReference type="EMBL" id="JAAGMQ010001289">
    <property type="protein sequence ID" value="NEC40038.1"/>
    <property type="molecule type" value="Genomic_DNA"/>
</dbReference>
<protein>
    <submittedName>
        <fullName evidence="2">FAD-dependent oxidoreductase</fullName>
    </submittedName>
</protein>
<evidence type="ECO:0000313" key="3">
    <source>
        <dbReference type="Proteomes" id="UP000475666"/>
    </source>
</evidence>
<organism evidence="2 3">
    <name type="scientific">Streptomyces rubrogriseus</name>
    <dbReference type="NCBI Taxonomy" id="194673"/>
    <lineage>
        <taxon>Bacteria</taxon>
        <taxon>Bacillati</taxon>
        <taxon>Actinomycetota</taxon>
        <taxon>Actinomycetes</taxon>
        <taxon>Kitasatosporales</taxon>
        <taxon>Streptomycetaceae</taxon>
        <taxon>Streptomyces</taxon>
        <taxon>Streptomyces violaceoruber group</taxon>
    </lineage>
</organism>
<proteinExistence type="predicted"/>
<dbReference type="AlphaFoldDB" id="A0A6G3TUR7"/>
<accession>A0A6G3TUR7</accession>
<comment type="caution">
    <text evidence="2">The sequence shown here is derived from an EMBL/GenBank/DDBJ whole genome shotgun (WGS) entry which is preliminary data.</text>
</comment>